<protein>
    <submittedName>
        <fullName evidence="2">Carboxymuconolactone decarboxylase</fullName>
    </submittedName>
</protein>
<dbReference type="PANTHER" id="PTHR33930:SF2">
    <property type="entry name" value="BLR3452 PROTEIN"/>
    <property type="match status" value="1"/>
</dbReference>
<dbReference type="InterPro" id="IPR003779">
    <property type="entry name" value="CMD-like"/>
</dbReference>
<dbReference type="SUPFAM" id="SSF69118">
    <property type="entry name" value="AhpD-like"/>
    <property type="match status" value="1"/>
</dbReference>
<dbReference type="AlphaFoldDB" id="F3Z2Y7"/>
<name>F3Z2Y7_DESAF</name>
<dbReference type="PANTHER" id="PTHR33930">
    <property type="entry name" value="ALKYL HYDROPEROXIDE REDUCTASE AHPD"/>
    <property type="match status" value="1"/>
</dbReference>
<evidence type="ECO:0000313" key="2">
    <source>
        <dbReference type="EMBL" id="EGJ51395.1"/>
    </source>
</evidence>
<organism evidence="2 3">
    <name type="scientific">Desulfocurvibacter africanus subsp. africanus str. Walvis Bay</name>
    <dbReference type="NCBI Taxonomy" id="690850"/>
    <lineage>
        <taxon>Bacteria</taxon>
        <taxon>Pseudomonadati</taxon>
        <taxon>Thermodesulfobacteriota</taxon>
        <taxon>Desulfovibrionia</taxon>
        <taxon>Desulfovibrionales</taxon>
        <taxon>Desulfovibrionaceae</taxon>
        <taxon>Desulfocurvibacter</taxon>
    </lineage>
</organism>
<evidence type="ECO:0000313" key="3">
    <source>
        <dbReference type="Proteomes" id="UP000007844"/>
    </source>
</evidence>
<feature type="domain" description="Carboxymuconolactone decarboxylase-like" evidence="1">
    <location>
        <begin position="21"/>
        <end position="99"/>
    </location>
</feature>
<dbReference type="EMBL" id="CP003221">
    <property type="protein sequence ID" value="EGJ51395.1"/>
    <property type="molecule type" value="Genomic_DNA"/>
</dbReference>
<keyword evidence="3" id="KW-1185">Reference proteome</keyword>
<dbReference type="KEGG" id="daf:Desaf_3098"/>
<reference evidence="2 3" key="1">
    <citation type="journal article" date="2011" name="J. Bacteriol.">
        <title>Genome sequence of the mercury-methylating and pleomorphic Desulfovibrio africanus Strain Walvis Bay.</title>
        <authorList>
            <person name="Brown S.D."/>
            <person name="Wall J.D."/>
            <person name="Kucken A.M."/>
            <person name="Gilmour C.C."/>
            <person name="Podar M."/>
            <person name="Brandt C.C."/>
            <person name="Teshima H."/>
            <person name="Detter J.C."/>
            <person name="Han C.S."/>
            <person name="Land M.L."/>
            <person name="Lucas S."/>
            <person name="Han J."/>
            <person name="Pennacchio L."/>
            <person name="Nolan M."/>
            <person name="Pitluck S."/>
            <person name="Woyke T."/>
            <person name="Goodwin L."/>
            <person name="Palumbo A.V."/>
            <person name="Elias D.A."/>
        </authorList>
    </citation>
    <scope>NUCLEOTIDE SEQUENCE [LARGE SCALE GENOMIC DNA]</scope>
    <source>
        <strain evidence="2 3">Walvis Bay</strain>
    </source>
</reference>
<dbReference type="Proteomes" id="UP000007844">
    <property type="component" value="Chromosome"/>
</dbReference>
<proteinExistence type="predicted"/>
<dbReference type="HOGENOM" id="CLU_160008_0_0_7"/>
<sequence length="104" mass="11343">MEQLPKNFQRIKDRYGKVIALLDQARDEALKAGPLDEKTGHLVQLTACAAIRSEGGVHSHARRAMAAGATLDEIRHAVLLTIPTIGFPNVAAVLSWLEDMEEGK</sequence>
<evidence type="ECO:0000259" key="1">
    <source>
        <dbReference type="Pfam" id="PF02627"/>
    </source>
</evidence>
<accession>F3Z2Y7</accession>
<dbReference type="STRING" id="690850.Desaf_3098"/>
<dbReference type="RefSeq" id="WP_005983536.1">
    <property type="nucleotide sequence ID" value="NC_016629.1"/>
</dbReference>
<dbReference type="Pfam" id="PF02627">
    <property type="entry name" value="CMD"/>
    <property type="match status" value="1"/>
</dbReference>
<dbReference type="Gene3D" id="1.20.1290.10">
    <property type="entry name" value="AhpD-like"/>
    <property type="match status" value="1"/>
</dbReference>
<gene>
    <name evidence="2" type="ORF">Desaf_3098</name>
</gene>
<dbReference type="GO" id="GO:0051920">
    <property type="term" value="F:peroxiredoxin activity"/>
    <property type="evidence" value="ECO:0007669"/>
    <property type="project" value="InterPro"/>
</dbReference>
<dbReference type="InterPro" id="IPR029032">
    <property type="entry name" value="AhpD-like"/>
</dbReference>
<dbReference type="eggNOG" id="COG0599">
    <property type="taxonomic scope" value="Bacteria"/>
</dbReference>